<evidence type="ECO:0000256" key="2">
    <source>
        <dbReference type="SAM" id="Phobius"/>
    </source>
</evidence>
<keyword evidence="2" id="KW-1133">Transmembrane helix</keyword>
<dbReference type="RefSeq" id="XP_056484760.1">
    <property type="nucleotide sequence ID" value="XM_056634140.1"/>
</dbReference>
<feature type="region of interest" description="Disordered" evidence="1">
    <location>
        <begin position="90"/>
        <end position="239"/>
    </location>
</feature>
<feature type="compositionally biased region" description="Polar residues" evidence="1">
    <location>
        <begin position="90"/>
        <end position="138"/>
    </location>
</feature>
<comment type="caution">
    <text evidence="3">The sequence shown here is derived from an EMBL/GenBank/DDBJ whole genome shotgun (WGS) entry which is preliminary data.</text>
</comment>
<name>A0A9X0B3Q0_9EURO</name>
<reference evidence="3" key="1">
    <citation type="submission" date="2022-12" db="EMBL/GenBank/DDBJ databases">
        <authorList>
            <person name="Petersen C."/>
        </authorList>
    </citation>
    <scope>NUCLEOTIDE SEQUENCE</scope>
    <source>
        <strain evidence="3">IBT 29677</strain>
    </source>
</reference>
<keyword evidence="2" id="KW-0472">Membrane</keyword>
<gene>
    <name evidence="3" type="ORF">N7509_009503</name>
</gene>
<dbReference type="EMBL" id="JAPZBU010000009">
    <property type="protein sequence ID" value="KAJ5386962.1"/>
    <property type="molecule type" value="Genomic_DNA"/>
</dbReference>
<keyword evidence="2" id="KW-0812">Transmembrane</keyword>
<dbReference type="OrthoDB" id="4369808at2759"/>
<feature type="transmembrane region" description="Helical" evidence="2">
    <location>
        <begin position="247"/>
        <end position="272"/>
    </location>
</feature>
<accession>A0A9X0B3Q0</accession>
<proteinExistence type="predicted"/>
<feature type="compositionally biased region" description="Low complexity" evidence="1">
    <location>
        <begin position="199"/>
        <end position="217"/>
    </location>
</feature>
<evidence type="ECO:0000313" key="4">
    <source>
        <dbReference type="Proteomes" id="UP001147747"/>
    </source>
</evidence>
<dbReference type="Proteomes" id="UP001147747">
    <property type="component" value="Unassembled WGS sequence"/>
</dbReference>
<keyword evidence="4" id="KW-1185">Reference proteome</keyword>
<dbReference type="GeneID" id="81373120"/>
<organism evidence="3 4">
    <name type="scientific">Penicillium cosmopolitanum</name>
    <dbReference type="NCBI Taxonomy" id="1131564"/>
    <lineage>
        <taxon>Eukaryota</taxon>
        <taxon>Fungi</taxon>
        <taxon>Dikarya</taxon>
        <taxon>Ascomycota</taxon>
        <taxon>Pezizomycotina</taxon>
        <taxon>Eurotiomycetes</taxon>
        <taxon>Eurotiomycetidae</taxon>
        <taxon>Eurotiales</taxon>
        <taxon>Aspergillaceae</taxon>
        <taxon>Penicillium</taxon>
    </lineage>
</organism>
<sequence length="543" mass="57972">MLNDYSLPSTTSIAEFTVAQLGTSTAASLVAFTSFLTETIHPVLTYTEQTTISNDPVTQFVTSQLVTTTNLDTVQSVSVTFSTLSQTHLPETPWAENTQSETQLGTTQQTFSPISLTSSVPSWTTDTSISPSSESQAGPSLVGLTDPNPHTSEAHPMPLVPITPTSIRPSSASAGAAMTTHSLSQSPVSRSDPGLQMVTSGLEGTSTQSSSTLSTPTFVTTATSSSPVGGHSGGSSDDNYRKASHTVGTIVGCVVGGMAVSLLAILACILFVRRRRRNSLHRRLHSRQTLLRSDSDNSGRAFLDGHNPQPSWPIQYAGATTTSESFSAPARKLSGTGTGPNYGLSAANKKLALDSYTQNEHSIGAPWASSSRRPTIEVSPPSRSASIYSRQSWEDRLESLEFYHNGEFTLPDTNATYHHGGSVEANRDRAAEISNVRNLAHGCRDGMGATDTYYPSGESTTTLPEVRYKTPGTKHLATPKRRASIRSNPFDLEFPPSAASKGPEFDTQLPPPASAASWEYPEPGLQHPHPPTEFPNSPWGGRY</sequence>
<reference evidence="3" key="2">
    <citation type="journal article" date="2023" name="IMA Fungus">
        <title>Comparative genomic study of the Penicillium genus elucidates a diverse pangenome and 15 lateral gene transfer events.</title>
        <authorList>
            <person name="Petersen C."/>
            <person name="Sorensen T."/>
            <person name="Nielsen M.R."/>
            <person name="Sondergaard T.E."/>
            <person name="Sorensen J.L."/>
            <person name="Fitzpatrick D.A."/>
            <person name="Frisvad J.C."/>
            <person name="Nielsen K.L."/>
        </authorList>
    </citation>
    <scope>NUCLEOTIDE SEQUENCE</scope>
    <source>
        <strain evidence="3">IBT 29677</strain>
    </source>
</reference>
<feature type="compositionally biased region" description="Polar residues" evidence="1">
    <location>
        <begin position="163"/>
        <end position="189"/>
    </location>
</feature>
<dbReference type="AlphaFoldDB" id="A0A9X0B3Q0"/>
<feature type="region of interest" description="Disordered" evidence="1">
    <location>
        <begin position="471"/>
        <end position="543"/>
    </location>
</feature>
<protein>
    <submittedName>
        <fullName evidence="3">Uncharacterized protein</fullName>
    </submittedName>
</protein>
<evidence type="ECO:0000313" key="3">
    <source>
        <dbReference type="EMBL" id="KAJ5386962.1"/>
    </source>
</evidence>
<feature type="region of interest" description="Disordered" evidence="1">
    <location>
        <begin position="291"/>
        <end position="310"/>
    </location>
</feature>
<evidence type="ECO:0000256" key="1">
    <source>
        <dbReference type="SAM" id="MobiDB-lite"/>
    </source>
</evidence>